<dbReference type="Proteomes" id="UP000887013">
    <property type="component" value="Unassembled WGS sequence"/>
</dbReference>
<keyword evidence="2" id="KW-1185">Reference proteome</keyword>
<dbReference type="EMBL" id="BMAW01127554">
    <property type="protein sequence ID" value="GFU21616.1"/>
    <property type="molecule type" value="Genomic_DNA"/>
</dbReference>
<accession>A0A8X6QJ40</accession>
<evidence type="ECO:0000313" key="2">
    <source>
        <dbReference type="Proteomes" id="UP000887013"/>
    </source>
</evidence>
<name>A0A8X6QJ40_NEPPI</name>
<dbReference type="AlphaFoldDB" id="A0A8X6QJ40"/>
<gene>
    <name evidence="1" type="ORF">NPIL_312571</name>
</gene>
<organism evidence="1 2">
    <name type="scientific">Nephila pilipes</name>
    <name type="common">Giant wood spider</name>
    <name type="synonym">Nephila maculata</name>
    <dbReference type="NCBI Taxonomy" id="299642"/>
    <lineage>
        <taxon>Eukaryota</taxon>
        <taxon>Metazoa</taxon>
        <taxon>Ecdysozoa</taxon>
        <taxon>Arthropoda</taxon>
        <taxon>Chelicerata</taxon>
        <taxon>Arachnida</taxon>
        <taxon>Araneae</taxon>
        <taxon>Araneomorphae</taxon>
        <taxon>Entelegynae</taxon>
        <taxon>Araneoidea</taxon>
        <taxon>Nephilidae</taxon>
        <taxon>Nephila</taxon>
    </lineage>
</organism>
<proteinExistence type="predicted"/>
<comment type="caution">
    <text evidence="1">The sequence shown here is derived from an EMBL/GenBank/DDBJ whole genome shotgun (WGS) entry which is preliminary data.</text>
</comment>
<dbReference type="OrthoDB" id="6418666at2759"/>
<feature type="non-terminal residue" evidence="1">
    <location>
        <position position="1"/>
    </location>
</feature>
<reference evidence="1" key="1">
    <citation type="submission" date="2020-08" db="EMBL/GenBank/DDBJ databases">
        <title>Multicomponent nature underlies the extraordinary mechanical properties of spider dragline silk.</title>
        <authorList>
            <person name="Kono N."/>
            <person name="Nakamura H."/>
            <person name="Mori M."/>
            <person name="Yoshida Y."/>
            <person name="Ohtoshi R."/>
            <person name="Malay A.D."/>
            <person name="Moran D.A.P."/>
            <person name="Tomita M."/>
            <person name="Numata K."/>
            <person name="Arakawa K."/>
        </authorList>
    </citation>
    <scope>NUCLEOTIDE SEQUENCE</scope>
</reference>
<protein>
    <submittedName>
        <fullName evidence="1">Uncharacterized protein</fullName>
    </submittedName>
</protein>
<sequence>AMDIFSYIGGLMGCWLGISVWACTDIAETTIWTFLNVMSHSPSAGNRFFLRRKHHNTLVSKCSIEGIRVEEKLLKKNPEIRLK</sequence>
<evidence type="ECO:0000313" key="1">
    <source>
        <dbReference type="EMBL" id="GFU21616.1"/>
    </source>
</evidence>